<proteinExistence type="predicted"/>
<dbReference type="InterPro" id="IPR027051">
    <property type="entry name" value="XdhC_Rossmann_dom"/>
</dbReference>
<dbReference type="InterPro" id="IPR009078">
    <property type="entry name" value="Ferritin-like_SF"/>
</dbReference>
<accession>A0AA35CL08</accession>
<dbReference type="SUPFAM" id="SSF47240">
    <property type="entry name" value="Ferritin-like"/>
    <property type="match status" value="1"/>
</dbReference>
<gene>
    <name evidence="2" type="ORF">caldi_05620</name>
</gene>
<dbReference type="Pfam" id="PF13478">
    <property type="entry name" value="XdhC_C"/>
    <property type="match status" value="1"/>
</dbReference>
<dbReference type="Pfam" id="PF02625">
    <property type="entry name" value="XdhC_CoxI"/>
    <property type="match status" value="1"/>
</dbReference>
<protein>
    <recommendedName>
        <fullName evidence="1">TRASH domain-containing protein</fullName>
    </recommendedName>
</protein>
<dbReference type="AlphaFoldDB" id="A0AA35CL08"/>
<dbReference type="InterPro" id="IPR012348">
    <property type="entry name" value="RNR-like"/>
</dbReference>
<dbReference type="GO" id="GO:0016491">
    <property type="term" value="F:oxidoreductase activity"/>
    <property type="evidence" value="ECO:0007669"/>
    <property type="project" value="InterPro"/>
</dbReference>
<reference evidence="2" key="1">
    <citation type="submission" date="2022-03" db="EMBL/GenBank/DDBJ databases">
        <title>Complete genome sequence of Caldinitratiruptor microaerophilus.</title>
        <authorList>
            <person name="Mukaiyama R."/>
            <person name="Nishiyama T."/>
            <person name="Ueda K."/>
        </authorList>
    </citation>
    <scope>NUCLEOTIDE SEQUENCE</scope>
    <source>
        <strain evidence="2">JCM 16183</strain>
    </source>
</reference>
<dbReference type="Gene3D" id="3.40.50.720">
    <property type="entry name" value="NAD(P)-binding Rossmann-like Domain"/>
    <property type="match status" value="1"/>
</dbReference>
<dbReference type="Proteomes" id="UP001163687">
    <property type="component" value="Chromosome"/>
</dbReference>
<dbReference type="PANTHER" id="PTHR30388">
    <property type="entry name" value="ALDEHYDE OXIDOREDUCTASE MOLYBDENUM COFACTOR ASSEMBLY PROTEIN"/>
    <property type="match status" value="1"/>
</dbReference>
<dbReference type="InterPro" id="IPR052698">
    <property type="entry name" value="MoCofactor_Util/Proc"/>
</dbReference>
<evidence type="ECO:0000259" key="1">
    <source>
        <dbReference type="SMART" id="SM00746"/>
    </source>
</evidence>
<sequence length="342" mass="35718">MNSSASLLGDPLLRLARELEAAGEPYAVATVVSRRPPVSAHVGDKAIVTADGRLVGWIGGSCSQPVVRREALAAIHSGRPRLVRLSTDVPAQAPGDEDATTVVMTCPSGGEVAIYIEPRVAQPQLVAVGDTPLVQALAQMAPVAGFGVVLVSGTSPPAAGPAPAEDGPRRLDLAGLAAARFGPRTFFVVASAGHYDEDALAAALGTPARYIGLVASRRRARAVLEVLRARGLPEAELARIRNPAGLDIGAATQEEIAVSILAEVVAEYRRGLWEEAAGAVRAAGPPQFARDPVCGMDVEVTTARHVAEHAGRTFYFCCPHCRHRFLQDPERYLAGEDGPGSA</sequence>
<dbReference type="InterPro" id="IPR003777">
    <property type="entry name" value="XdhC_CoxI"/>
</dbReference>
<dbReference type="EMBL" id="AP025628">
    <property type="protein sequence ID" value="BDG59472.1"/>
    <property type="molecule type" value="Genomic_DNA"/>
</dbReference>
<dbReference type="InterPro" id="IPR011017">
    <property type="entry name" value="TRASH_dom"/>
</dbReference>
<name>A0AA35CL08_9FIRM</name>
<feature type="domain" description="TRASH" evidence="1">
    <location>
        <begin position="291"/>
        <end position="329"/>
    </location>
</feature>
<dbReference type="RefSeq" id="WP_264843598.1">
    <property type="nucleotide sequence ID" value="NZ_AP025628.1"/>
</dbReference>
<dbReference type="PANTHER" id="PTHR30388:SF6">
    <property type="entry name" value="XANTHINE DEHYDROGENASE SUBUNIT A-RELATED"/>
    <property type="match status" value="1"/>
</dbReference>
<dbReference type="Pfam" id="PF04945">
    <property type="entry name" value="YHS"/>
    <property type="match status" value="1"/>
</dbReference>
<evidence type="ECO:0000313" key="2">
    <source>
        <dbReference type="EMBL" id="BDG59472.1"/>
    </source>
</evidence>
<evidence type="ECO:0000313" key="3">
    <source>
        <dbReference type="Proteomes" id="UP001163687"/>
    </source>
</evidence>
<dbReference type="InterPro" id="IPR007029">
    <property type="entry name" value="YHS_dom"/>
</dbReference>
<dbReference type="SMART" id="SM00746">
    <property type="entry name" value="TRASH"/>
    <property type="match status" value="1"/>
</dbReference>
<dbReference type="KEGG" id="cmic:caldi_05620"/>
<keyword evidence="3" id="KW-1185">Reference proteome</keyword>
<dbReference type="Gene3D" id="1.10.620.20">
    <property type="entry name" value="Ribonucleotide Reductase, subunit A"/>
    <property type="match status" value="1"/>
</dbReference>
<organism evidence="2 3">
    <name type="scientific">Caldinitratiruptor microaerophilus</name>
    <dbReference type="NCBI Taxonomy" id="671077"/>
    <lineage>
        <taxon>Bacteria</taxon>
        <taxon>Bacillati</taxon>
        <taxon>Bacillota</taxon>
        <taxon>Clostridia</taxon>
        <taxon>Eubacteriales</taxon>
        <taxon>Symbiobacteriaceae</taxon>
        <taxon>Caldinitratiruptor</taxon>
    </lineage>
</organism>